<dbReference type="Pfam" id="PF04194">
    <property type="entry name" value="PDCD2_C"/>
    <property type="match status" value="1"/>
</dbReference>
<dbReference type="OMA" id="MPGPWAD"/>
<reference evidence="4" key="2">
    <citation type="journal article" date="2017" name="Sci. Adv.">
        <title>A tail of two voltages: Proteomic comparison of the three electric organs of the electric eel.</title>
        <authorList>
            <person name="Traeger L.L."/>
            <person name="Sabat G."/>
            <person name="Barrett-Wilt G.A."/>
            <person name="Wells G.B."/>
            <person name="Sussman M.R."/>
        </authorList>
    </citation>
    <scope>NUCLEOTIDE SEQUENCE [LARGE SCALE GENOMIC DNA]</scope>
</reference>
<evidence type="ECO:0000256" key="1">
    <source>
        <dbReference type="SAM" id="MobiDB-lite"/>
    </source>
</evidence>
<dbReference type="AlphaFoldDB" id="A0A4W4ETC0"/>
<feature type="region of interest" description="Disordered" evidence="1">
    <location>
        <begin position="133"/>
        <end position="154"/>
    </location>
</feature>
<organism evidence="3 4">
    <name type="scientific">Electrophorus electricus</name>
    <name type="common">Electric eel</name>
    <name type="synonym">Gymnotus electricus</name>
    <dbReference type="NCBI Taxonomy" id="8005"/>
    <lineage>
        <taxon>Eukaryota</taxon>
        <taxon>Metazoa</taxon>
        <taxon>Chordata</taxon>
        <taxon>Craniata</taxon>
        <taxon>Vertebrata</taxon>
        <taxon>Euteleostomi</taxon>
        <taxon>Actinopterygii</taxon>
        <taxon>Neopterygii</taxon>
        <taxon>Teleostei</taxon>
        <taxon>Ostariophysi</taxon>
        <taxon>Gymnotiformes</taxon>
        <taxon>Gymnotoidei</taxon>
        <taxon>Gymnotidae</taxon>
        <taxon>Electrophorus</taxon>
    </lineage>
</organism>
<evidence type="ECO:0000313" key="3">
    <source>
        <dbReference type="Ensembl" id="ENSEEEP00000014831.2"/>
    </source>
</evidence>
<dbReference type="InterPro" id="IPR052815">
    <property type="entry name" value="PDCD2-like_regulator"/>
</dbReference>
<reference evidence="3" key="4">
    <citation type="submission" date="2025-08" db="UniProtKB">
        <authorList>
            <consortium name="Ensembl"/>
        </authorList>
    </citation>
    <scope>IDENTIFICATION</scope>
</reference>
<dbReference type="STRING" id="8005.ENSEEEP00000014831"/>
<reference evidence="4" key="1">
    <citation type="journal article" date="2014" name="Science">
        <title>Nonhuman genetics. Genomic basis for the convergent evolution of electric organs.</title>
        <authorList>
            <person name="Gallant J.R."/>
            <person name="Traeger L.L."/>
            <person name="Volkening J.D."/>
            <person name="Moffett H."/>
            <person name="Chen P.H."/>
            <person name="Novina C.D."/>
            <person name="Phillips G.N.Jr."/>
            <person name="Anand R."/>
            <person name="Wells G.B."/>
            <person name="Pinch M."/>
            <person name="Guth R."/>
            <person name="Unguez G.A."/>
            <person name="Albert J.S."/>
            <person name="Zakon H.H."/>
            <person name="Samanta M.P."/>
            <person name="Sussman M.R."/>
        </authorList>
    </citation>
    <scope>NUCLEOTIDE SEQUENCE [LARGE SCALE GENOMIC DNA]</scope>
</reference>
<dbReference type="CTD" id="84306"/>
<dbReference type="InterPro" id="IPR007320">
    <property type="entry name" value="PDCD2_C"/>
</dbReference>
<evidence type="ECO:0000259" key="2">
    <source>
        <dbReference type="Pfam" id="PF04194"/>
    </source>
</evidence>
<keyword evidence="4" id="KW-1185">Reference proteome</keyword>
<dbReference type="Ensembl" id="ENSEEET00000015008.2">
    <property type="protein sequence ID" value="ENSEEEP00000014831.2"/>
    <property type="gene ID" value="ENSEEEG00000007386.2"/>
</dbReference>
<protein>
    <recommendedName>
        <fullName evidence="2">Programmed cell death protein 2 C-terminal domain-containing protein</fullName>
    </recommendedName>
</protein>
<reference evidence="3" key="5">
    <citation type="submission" date="2025-09" db="UniProtKB">
        <authorList>
            <consortium name="Ensembl"/>
        </authorList>
    </citation>
    <scope>IDENTIFICATION</scope>
</reference>
<dbReference type="PANTHER" id="PTHR46421:SF1">
    <property type="entry name" value="PROGRAMMED CELL DEATH PROTEIN 2-LIKE"/>
    <property type="match status" value="1"/>
</dbReference>
<dbReference type="GeneTree" id="ENSGT00940000158339"/>
<proteinExistence type="predicted"/>
<dbReference type="GeneID" id="113580548"/>
<gene>
    <name evidence="3" type="primary">pdcd2l</name>
</gene>
<feature type="domain" description="Programmed cell death protein 2 C-terminal" evidence="2">
    <location>
        <begin position="257"/>
        <end position="362"/>
    </location>
</feature>
<name>A0A4W4ETC0_ELEEL</name>
<dbReference type="GO" id="GO:0006915">
    <property type="term" value="P:apoptotic process"/>
    <property type="evidence" value="ECO:0007669"/>
    <property type="project" value="TreeGrafter"/>
</dbReference>
<accession>A0A4W4ETC0</accession>
<dbReference type="GO" id="GO:0005737">
    <property type="term" value="C:cytoplasm"/>
    <property type="evidence" value="ECO:0007669"/>
    <property type="project" value="InterPro"/>
</dbReference>
<reference evidence="3" key="3">
    <citation type="submission" date="2020-05" db="EMBL/GenBank/DDBJ databases">
        <title>Electrophorus electricus (electric eel) genome, fEleEle1, primary haplotype.</title>
        <authorList>
            <person name="Myers G."/>
            <person name="Meyer A."/>
            <person name="Fedrigo O."/>
            <person name="Formenti G."/>
            <person name="Rhie A."/>
            <person name="Tracey A."/>
            <person name="Sims Y."/>
            <person name="Jarvis E.D."/>
        </authorList>
    </citation>
    <scope>NUCLEOTIDE SEQUENCE [LARGE SCALE GENOMIC DNA]</scope>
</reference>
<dbReference type="KEGG" id="eee:113580548"/>
<dbReference type="RefSeq" id="XP_026870964.2">
    <property type="nucleotide sequence ID" value="XM_027015163.2"/>
</dbReference>
<dbReference type="Proteomes" id="UP000314983">
    <property type="component" value="Chromosome 2"/>
</dbReference>
<evidence type="ECO:0000313" key="4">
    <source>
        <dbReference type="Proteomes" id="UP000314983"/>
    </source>
</evidence>
<sequence>MQAAMPESALIGMCDGPIGGRKGDTFYYTNKVGGNPDLVPGIHDQCNQCILCDGTLSHVVQIYCPLGESPYHRTMNVFACVNPQCYGKPESWKALRSQCSESDVKQLLERQHVSNLQVKQVPMSTTEWCDEADDWGMEPENDKPQSCARTPAAASQPVADTAQAALDASDRLVGLCISGPGGKEATGSVHQAVPAFQPFYISVMEETDLVACKDLEHANRLLKEYEAREGVAVRGNGSSEAEGVHEKYEKAEAKHGDAVFSSFMKRISLCPQQVLRYSWSGSPLFLTEPPSNITQVVPACAHCGSPRVFEFQLMPALVSLLHNTDPSSELVLEFGTVLVYTCRESCWMSGSNVPVEEFLFVQADPDQKLFK</sequence>
<dbReference type="PANTHER" id="PTHR46421">
    <property type="entry name" value="PROGRAMMED CELL DEATH PROTEIN 2-LIKE"/>
    <property type="match status" value="1"/>
</dbReference>